<keyword evidence="6 11" id="KW-0472">Membrane</keyword>
<evidence type="ECO:0000256" key="3">
    <source>
        <dbReference type="ARBA" id="ARBA00022692"/>
    </source>
</evidence>
<evidence type="ECO:0000256" key="1">
    <source>
        <dbReference type="ARBA" id="ARBA00004141"/>
    </source>
</evidence>
<keyword evidence="7" id="KW-0675">Receptor</keyword>
<evidence type="ECO:0000256" key="2">
    <source>
        <dbReference type="ARBA" id="ARBA00022448"/>
    </source>
</evidence>
<feature type="transmembrane region" description="Helical" evidence="11">
    <location>
        <begin position="179"/>
        <end position="202"/>
    </location>
</feature>
<evidence type="ECO:0000259" key="13">
    <source>
        <dbReference type="SMART" id="SM00918"/>
    </source>
</evidence>
<dbReference type="InterPro" id="IPR015683">
    <property type="entry name" value="Ionotropic_Glu_rcpt"/>
</dbReference>
<organism evidence="14 15">
    <name type="scientific">Lottia gigantea</name>
    <name type="common">Giant owl limpet</name>
    <dbReference type="NCBI Taxonomy" id="225164"/>
    <lineage>
        <taxon>Eukaryota</taxon>
        <taxon>Metazoa</taxon>
        <taxon>Spiralia</taxon>
        <taxon>Lophotrochozoa</taxon>
        <taxon>Mollusca</taxon>
        <taxon>Gastropoda</taxon>
        <taxon>Patellogastropoda</taxon>
        <taxon>Lottioidea</taxon>
        <taxon>Lottiidae</taxon>
        <taxon>Lottia</taxon>
    </lineage>
</organism>
<dbReference type="Pfam" id="PF00060">
    <property type="entry name" value="Lig_chan"/>
    <property type="match status" value="1"/>
</dbReference>
<evidence type="ECO:0000256" key="8">
    <source>
        <dbReference type="ARBA" id="ARBA00023180"/>
    </source>
</evidence>
<dbReference type="Gene3D" id="1.10.287.70">
    <property type="match status" value="1"/>
</dbReference>
<name>V4B530_LOTGI</name>
<dbReference type="SUPFAM" id="SSF53850">
    <property type="entry name" value="Periplasmic binding protein-like II"/>
    <property type="match status" value="1"/>
</dbReference>
<dbReference type="OMA" id="IMYIASM"/>
<evidence type="ECO:0000256" key="9">
    <source>
        <dbReference type="ARBA" id="ARBA00023286"/>
    </source>
</evidence>
<dbReference type="InterPro" id="IPR001320">
    <property type="entry name" value="Iontro_rcpt_C"/>
</dbReference>
<keyword evidence="2" id="KW-0813">Transport</keyword>
<dbReference type="RefSeq" id="XP_009065740.1">
    <property type="nucleotide sequence ID" value="XM_009067492.1"/>
</dbReference>
<dbReference type="SMART" id="SM00918">
    <property type="entry name" value="Lig_chan-Glu_bd"/>
    <property type="match status" value="1"/>
</dbReference>
<dbReference type="OrthoDB" id="5984008at2759"/>
<evidence type="ECO:0008006" key="16">
    <source>
        <dbReference type="Google" id="ProtNLM"/>
    </source>
</evidence>
<dbReference type="Pfam" id="PF10613">
    <property type="entry name" value="Lig_chan-Glu_bd"/>
    <property type="match status" value="1"/>
</dbReference>
<keyword evidence="4 11" id="KW-1133">Transmembrane helix</keyword>
<evidence type="ECO:0000313" key="14">
    <source>
        <dbReference type="EMBL" id="ESO83564.1"/>
    </source>
</evidence>
<keyword evidence="8" id="KW-0325">Glycoprotein</keyword>
<evidence type="ECO:0000313" key="15">
    <source>
        <dbReference type="Proteomes" id="UP000030746"/>
    </source>
</evidence>
<gene>
    <name evidence="14" type="ORF">LOTGIDRAFT_54193</name>
</gene>
<feature type="domain" description="Ionotropic glutamate receptor L-glutamate and glycine-binding" evidence="13">
    <location>
        <begin position="1"/>
        <end position="46"/>
    </location>
</feature>
<feature type="non-terminal residue" evidence="14">
    <location>
        <position position="352"/>
    </location>
</feature>
<keyword evidence="15" id="KW-1185">Reference proteome</keyword>
<evidence type="ECO:0000256" key="5">
    <source>
        <dbReference type="ARBA" id="ARBA00023065"/>
    </source>
</evidence>
<sequence>GFVKDILDKIAIKLNLDFKIEEVKDGNFGAIQSDGSFNGMIGEVINKEADIAAAPITVSSRRREKLAFSTSIQNFGYVMVMKKQEETYIQPSFHERISHLYLPLADSVWLMSLVAYFITSTVLFIVGYVNPYEWRRMSRDGEATAREGETFNCINSFWFIVSSWALQGKTPRSVGGRTVVLFWWAFVIIFVSTYIASLTNLLRINPIKSEVTGPIHNLEELSVQSDVKYGMLSAGATKNYFETVPIAYMQRISNYVESNKAGTEINTIKEGIDRVLSSGGRFAFIMESAMAKYYTKTTCDLYYTGDLVMLGNYAFTYRIGYKHAKAIDVAILELRESGELQILEDKWFGGFC</sequence>
<evidence type="ECO:0000256" key="11">
    <source>
        <dbReference type="SAM" id="Phobius"/>
    </source>
</evidence>
<dbReference type="GeneID" id="20251272"/>
<accession>V4B530</accession>
<feature type="transmembrane region" description="Helical" evidence="11">
    <location>
        <begin position="108"/>
        <end position="129"/>
    </location>
</feature>
<dbReference type="Proteomes" id="UP000030746">
    <property type="component" value="Unassembled WGS sequence"/>
</dbReference>
<evidence type="ECO:0000256" key="10">
    <source>
        <dbReference type="ARBA" id="ARBA00023303"/>
    </source>
</evidence>
<keyword evidence="10" id="KW-0407">Ion channel</keyword>
<proteinExistence type="predicted"/>
<dbReference type="InterPro" id="IPR019594">
    <property type="entry name" value="Glu/Gly-bd"/>
</dbReference>
<keyword evidence="3 11" id="KW-0812">Transmembrane</keyword>
<keyword evidence="5" id="KW-0406">Ion transport</keyword>
<dbReference type="KEGG" id="lgi:LOTGIDRAFT_54193"/>
<evidence type="ECO:0000256" key="7">
    <source>
        <dbReference type="ARBA" id="ARBA00023170"/>
    </source>
</evidence>
<dbReference type="PANTHER" id="PTHR18966">
    <property type="entry name" value="IONOTROPIC GLUTAMATE RECEPTOR"/>
    <property type="match status" value="1"/>
</dbReference>
<dbReference type="AlphaFoldDB" id="V4B530"/>
<dbReference type="CTD" id="20251272"/>
<dbReference type="GO" id="GO:0016020">
    <property type="term" value="C:membrane"/>
    <property type="evidence" value="ECO:0007669"/>
    <property type="project" value="UniProtKB-SubCell"/>
</dbReference>
<feature type="non-terminal residue" evidence="14">
    <location>
        <position position="1"/>
    </location>
</feature>
<dbReference type="SMART" id="SM00079">
    <property type="entry name" value="PBPe"/>
    <property type="match status" value="1"/>
</dbReference>
<reference evidence="14 15" key="1">
    <citation type="journal article" date="2013" name="Nature">
        <title>Insights into bilaterian evolution from three spiralian genomes.</title>
        <authorList>
            <person name="Simakov O."/>
            <person name="Marletaz F."/>
            <person name="Cho S.J."/>
            <person name="Edsinger-Gonzales E."/>
            <person name="Havlak P."/>
            <person name="Hellsten U."/>
            <person name="Kuo D.H."/>
            <person name="Larsson T."/>
            <person name="Lv J."/>
            <person name="Arendt D."/>
            <person name="Savage R."/>
            <person name="Osoegawa K."/>
            <person name="de Jong P."/>
            <person name="Grimwood J."/>
            <person name="Chapman J.A."/>
            <person name="Shapiro H."/>
            <person name="Aerts A."/>
            <person name="Otillar R.P."/>
            <person name="Terry A.Y."/>
            <person name="Boore J.L."/>
            <person name="Grigoriev I.V."/>
            <person name="Lindberg D.R."/>
            <person name="Seaver E.C."/>
            <person name="Weisblat D.A."/>
            <person name="Putnam N.H."/>
            <person name="Rokhsar D.S."/>
        </authorList>
    </citation>
    <scope>NUCLEOTIDE SEQUENCE [LARGE SCALE GENOMIC DNA]</scope>
</reference>
<evidence type="ECO:0000256" key="4">
    <source>
        <dbReference type="ARBA" id="ARBA00022989"/>
    </source>
</evidence>
<feature type="domain" description="Ionotropic glutamate receptor C-terminal" evidence="12">
    <location>
        <begin position="1"/>
        <end position="350"/>
    </location>
</feature>
<evidence type="ECO:0000259" key="12">
    <source>
        <dbReference type="SMART" id="SM00079"/>
    </source>
</evidence>
<keyword evidence="9" id="KW-1071">Ligand-gated ion channel</keyword>
<evidence type="ECO:0000256" key="6">
    <source>
        <dbReference type="ARBA" id="ARBA00023136"/>
    </source>
</evidence>
<comment type="subcellular location">
    <subcellularLocation>
        <location evidence="1">Membrane</location>
        <topology evidence="1">Multi-pass membrane protein</topology>
    </subcellularLocation>
</comment>
<dbReference type="EMBL" id="KB203660">
    <property type="protein sequence ID" value="ESO83564.1"/>
    <property type="molecule type" value="Genomic_DNA"/>
</dbReference>
<protein>
    <recommendedName>
        <fullName evidence="16">Ionotropic glutamate receptor C-terminal domain-containing protein</fullName>
    </recommendedName>
</protein>
<dbReference type="GO" id="GO:0015276">
    <property type="term" value="F:ligand-gated monoatomic ion channel activity"/>
    <property type="evidence" value="ECO:0007669"/>
    <property type="project" value="InterPro"/>
</dbReference>
<dbReference type="Gene3D" id="3.40.190.10">
    <property type="entry name" value="Periplasmic binding protein-like II"/>
    <property type="match status" value="1"/>
</dbReference>
<dbReference type="HOGENOM" id="CLU_007257_0_0_1"/>